<keyword evidence="2" id="KW-1185">Reference proteome</keyword>
<dbReference type="Proteomes" id="UP000821845">
    <property type="component" value="Chromosome 11"/>
</dbReference>
<gene>
    <name evidence="1" type="ORF">HPB50_021738</name>
</gene>
<evidence type="ECO:0000313" key="2">
    <source>
        <dbReference type="Proteomes" id="UP000821845"/>
    </source>
</evidence>
<organism evidence="1 2">
    <name type="scientific">Hyalomma asiaticum</name>
    <name type="common">Tick</name>
    <dbReference type="NCBI Taxonomy" id="266040"/>
    <lineage>
        <taxon>Eukaryota</taxon>
        <taxon>Metazoa</taxon>
        <taxon>Ecdysozoa</taxon>
        <taxon>Arthropoda</taxon>
        <taxon>Chelicerata</taxon>
        <taxon>Arachnida</taxon>
        <taxon>Acari</taxon>
        <taxon>Parasitiformes</taxon>
        <taxon>Ixodida</taxon>
        <taxon>Ixodoidea</taxon>
        <taxon>Ixodidae</taxon>
        <taxon>Hyalomminae</taxon>
        <taxon>Hyalomma</taxon>
    </lineage>
</organism>
<name>A0ACB7T423_HYAAI</name>
<accession>A0ACB7T423</accession>
<dbReference type="EMBL" id="CM023491">
    <property type="protein sequence ID" value="KAH6941665.1"/>
    <property type="molecule type" value="Genomic_DNA"/>
</dbReference>
<comment type="caution">
    <text evidence="1">The sequence shown here is derived from an EMBL/GenBank/DDBJ whole genome shotgun (WGS) entry which is preliminary data.</text>
</comment>
<sequence length="473" mass="53305">MASNARLQHSGVYVANGHEHKGTWEEQSSLQGYRAQDGLYGPRCDFVCPKCQNGGVCHDITGQCICPPGFSGEICDMACGDDFFGKHCNRRCSDTNQDGKDKTCRRILMCLPDPYGCSCGTGFYGPFCNQKPNRPPQKVTIDNSSTSEIVIRWTNPGKETWQCWSVNVVLEANGEPIEFNLTESSSTPANVYKITVTPYTAVAIRLRLRTPDNKNSSWTRIWRVTSAEDDPWETELRRRTVTWTSITYRDLLPYTRYQVKVYAENGAGRSSMFAFLNFTTLSALLQPWYAITALSFNYVEDVPMRSVPRRPEYWLSKYTITITSTDQACSQNIALLLSPLHYCFYLKVSYALSIPMHSLRLISLLRASVYFSLQICAKNIGTDYSPYSEEVEVETREMGKLNSSLSHTYNVMLTESWTSKSVLLNSSDSLEFYLRGLFPGSTYLVCVQAKTSAGFGNATCKNFSTKASSEYDH</sequence>
<proteinExistence type="predicted"/>
<protein>
    <submittedName>
        <fullName evidence="1">Uncharacterized protein</fullName>
    </submittedName>
</protein>
<evidence type="ECO:0000313" key="1">
    <source>
        <dbReference type="EMBL" id="KAH6941665.1"/>
    </source>
</evidence>
<reference evidence="1" key="1">
    <citation type="submission" date="2020-05" db="EMBL/GenBank/DDBJ databases">
        <title>Large-scale comparative analyses of tick genomes elucidate their genetic diversity and vector capacities.</title>
        <authorList>
            <person name="Jia N."/>
            <person name="Wang J."/>
            <person name="Shi W."/>
            <person name="Du L."/>
            <person name="Sun Y."/>
            <person name="Zhan W."/>
            <person name="Jiang J."/>
            <person name="Wang Q."/>
            <person name="Zhang B."/>
            <person name="Ji P."/>
            <person name="Sakyi L.B."/>
            <person name="Cui X."/>
            <person name="Yuan T."/>
            <person name="Jiang B."/>
            <person name="Yang W."/>
            <person name="Lam T.T.-Y."/>
            <person name="Chang Q."/>
            <person name="Ding S."/>
            <person name="Wang X."/>
            <person name="Zhu J."/>
            <person name="Ruan X."/>
            <person name="Zhao L."/>
            <person name="Wei J."/>
            <person name="Que T."/>
            <person name="Du C."/>
            <person name="Cheng J."/>
            <person name="Dai P."/>
            <person name="Han X."/>
            <person name="Huang E."/>
            <person name="Gao Y."/>
            <person name="Liu J."/>
            <person name="Shao H."/>
            <person name="Ye R."/>
            <person name="Li L."/>
            <person name="Wei W."/>
            <person name="Wang X."/>
            <person name="Wang C."/>
            <person name="Yang T."/>
            <person name="Huo Q."/>
            <person name="Li W."/>
            <person name="Guo W."/>
            <person name="Chen H."/>
            <person name="Zhou L."/>
            <person name="Ni X."/>
            <person name="Tian J."/>
            <person name="Zhou Y."/>
            <person name="Sheng Y."/>
            <person name="Liu T."/>
            <person name="Pan Y."/>
            <person name="Xia L."/>
            <person name="Li J."/>
            <person name="Zhao F."/>
            <person name="Cao W."/>
        </authorList>
    </citation>
    <scope>NUCLEOTIDE SEQUENCE</scope>
    <source>
        <strain evidence="1">Hyas-2018</strain>
    </source>
</reference>